<dbReference type="EMBL" id="PPPD01000001">
    <property type="protein sequence ID" value="PNY82027.1"/>
    <property type="molecule type" value="Genomic_DNA"/>
</dbReference>
<dbReference type="AlphaFoldDB" id="A0A2K3UZR9"/>
<organism evidence="1 2">
    <name type="scientific">Deinococcus koreensis</name>
    <dbReference type="NCBI Taxonomy" id="2054903"/>
    <lineage>
        <taxon>Bacteria</taxon>
        <taxon>Thermotogati</taxon>
        <taxon>Deinococcota</taxon>
        <taxon>Deinococci</taxon>
        <taxon>Deinococcales</taxon>
        <taxon>Deinococcaceae</taxon>
        <taxon>Deinococcus</taxon>
    </lineage>
</organism>
<gene>
    <name evidence="1" type="ORF">CVO96_12195</name>
</gene>
<accession>A0A2K3UZR9</accession>
<sequence length="432" mass="46965">MGDSLSPELALQILPGGKYRTPYGAGTFRVVRDGSLVKTDWQSGPLSGAYGYLRLDDWGQTLSLNNVGEDVLEDDISFECYQRGPREERQLLQFRLRTPAPGAYPCTLQDGSGKSGGTLEVLPGRAYRLNGKAGQYTVDFRSDQDEDWSDLEFSGGTLDEAIASYQEDETGVRELSVFRPKMKCSRVVKPTPMPRYGAARAPTPPKGSGGLEGAYATWRVDVMNLCGGLCWSMYVFDRGGYVYTDEPDEGLAEADCRRTRPNGLPVCEVYRVQGGTIRLGQDKPDPLVKVGRDLKIGGQTYQRIMPLDGLKLGAAYQSRSGFGSATSTTVALFRNEYTFTPQGTFVSDRSGGVSSTLTTDGTTMGDVIGGVTSSTRGGSRGTYRFVNHALELTFADGHVERKFAFALPDRNGKPDLGLLRLGGSSYTVVDKK</sequence>
<evidence type="ECO:0000313" key="1">
    <source>
        <dbReference type="EMBL" id="PNY82027.1"/>
    </source>
</evidence>
<proteinExistence type="predicted"/>
<name>A0A2K3UZR9_9DEIO</name>
<reference evidence="1 2" key="1">
    <citation type="submission" date="2018-01" db="EMBL/GenBank/DDBJ databases">
        <title>Deinococcus koreensis sp. nov., a radiation-resistant bacterium isolated from river water.</title>
        <authorList>
            <person name="Choi A."/>
        </authorList>
    </citation>
    <scope>NUCLEOTIDE SEQUENCE [LARGE SCALE GENOMIC DNA]</scope>
    <source>
        <strain evidence="1 2">SJW1-2</strain>
    </source>
</reference>
<comment type="caution">
    <text evidence="1">The sequence shown here is derived from an EMBL/GenBank/DDBJ whole genome shotgun (WGS) entry which is preliminary data.</text>
</comment>
<keyword evidence="2" id="KW-1185">Reference proteome</keyword>
<dbReference type="Proteomes" id="UP000236379">
    <property type="component" value="Unassembled WGS sequence"/>
</dbReference>
<evidence type="ECO:0000313" key="2">
    <source>
        <dbReference type="Proteomes" id="UP000236379"/>
    </source>
</evidence>
<protein>
    <submittedName>
        <fullName evidence="1">Uncharacterized protein</fullName>
    </submittedName>
</protein>